<keyword evidence="5" id="KW-1133">Transmembrane helix</keyword>
<keyword evidence="3" id="KW-0677">Repeat</keyword>
<organism evidence="6 7">
    <name type="scientific">Bombiscardovia nodaiensis</name>
    <dbReference type="NCBI Taxonomy" id="2932181"/>
    <lineage>
        <taxon>Bacteria</taxon>
        <taxon>Bacillati</taxon>
        <taxon>Actinomycetota</taxon>
        <taxon>Actinomycetes</taxon>
        <taxon>Bifidobacteriales</taxon>
        <taxon>Bifidobacteriaceae</taxon>
        <taxon>Bombiscardovia</taxon>
    </lineage>
</organism>
<proteinExistence type="predicted"/>
<keyword evidence="2" id="KW-0433">Leucine-rich repeat</keyword>
<dbReference type="PROSITE" id="PS51450">
    <property type="entry name" value="LRR"/>
    <property type="match status" value="2"/>
</dbReference>
<comment type="subcellular location">
    <subcellularLocation>
        <location evidence="1">Cell envelope</location>
    </subcellularLocation>
</comment>
<feature type="transmembrane region" description="Helical" evidence="5">
    <location>
        <begin position="473"/>
        <end position="493"/>
    </location>
</feature>
<dbReference type="SUPFAM" id="SSF52058">
    <property type="entry name" value="L domain-like"/>
    <property type="match status" value="1"/>
</dbReference>
<sequence>MVALAAVSQPESAAALGIGHTSDEQAQTIRRARSQRASQEQTGQAAQPPPKLQARGQLEPRIQTPPVCNFGTSTFAQCFPNAQLASTLSGGNVNAVVTQAYAQSVTHLDFTAYGLTDINGMQIFTNLVGIYLSNNQIPDMSPLANLPKLDYLVAFGAGFEEIPVLNLPSLTDLDLRVNGFTSMANLATSNLPKLETLQLDVNYLTAITPLNIPTLTALSMDTNKISDLTPLVSSSFPNLTYLNVGYNKLDQVGPLANVNFPKLDSLYINNNQITDITPVVGHFADTFARLKNFDASDQEKQLPAVVDPVPPYTLGPATVNSVLTPALYATGSNFTPADNASFDATSGKVSWTSTVSGPHSYAFAYTGTTPGGLSYPFNGTITQGVTITKAWVTFDGNGGQPARSLVSVTIGSAVGEPAAPRREGWAFAGWFSDPTNGSQWNFSQPVTQNMTLYAHWAPLMVLPKSGALPRQRLLGLSLCTFALIAALACAARARRIRR</sequence>
<name>A0ABN6SDT8_9BIFI</name>
<dbReference type="InterPro" id="IPR042229">
    <property type="entry name" value="Listeria/Bacterioides_rpt_sf"/>
</dbReference>
<keyword evidence="5" id="KW-0472">Membrane</keyword>
<reference evidence="6 7" key="1">
    <citation type="journal article" date="2023" name="Microbiol. Spectr.">
        <title>Symbiosis of Carpenter Bees with Uncharacterized Lactic Acid Bacteria Showing NAD Auxotrophy.</title>
        <authorList>
            <person name="Kawasaki S."/>
            <person name="Ozawa K."/>
            <person name="Mori T."/>
            <person name="Yamamoto A."/>
            <person name="Ito M."/>
            <person name="Ohkuma M."/>
            <person name="Sakamoto M."/>
            <person name="Matsutani M."/>
        </authorList>
    </citation>
    <scope>NUCLEOTIDE SEQUENCE [LARGE SCALE GENOMIC DNA]</scope>
    <source>
        <strain evidence="6 7">Kim37-2</strain>
    </source>
</reference>
<evidence type="ECO:0000313" key="6">
    <source>
        <dbReference type="EMBL" id="BDR53768.1"/>
    </source>
</evidence>
<dbReference type="InterPro" id="IPR013378">
    <property type="entry name" value="InlB-like_B-rpt"/>
</dbReference>
<evidence type="ECO:0000256" key="2">
    <source>
        <dbReference type="ARBA" id="ARBA00022614"/>
    </source>
</evidence>
<gene>
    <name evidence="6" type="ORF">KIM372_16750</name>
</gene>
<dbReference type="Pfam" id="PF13855">
    <property type="entry name" value="LRR_8"/>
    <property type="match status" value="1"/>
</dbReference>
<dbReference type="Proteomes" id="UP001321766">
    <property type="component" value="Chromosome"/>
</dbReference>
<evidence type="ECO:0000256" key="3">
    <source>
        <dbReference type="ARBA" id="ARBA00022737"/>
    </source>
</evidence>
<dbReference type="InterPro" id="IPR032675">
    <property type="entry name" value="LRR_dom_sf"/>
</dbReference>
<dbReference type="NCBIfam" id="TIGR02543">
    <property type="entry name" value="List_Bact_rpt"/>
    <property type="match status" value="1"/>
</dbReference>
<dbReference type="EMBL" id="AP026798">
    <property type="protein sequence ID" value="BDR53768.1"/>
    <property type="molecule type" value="Genomic_DNA"/>
</dbReference>
<feature type="region of interest" description="Disordered" evidence="4">
    <location>
        <begin position="1"/>
        <end position="51"/>
    </location>
</feature>
<dbReference type="Gene3D" id="2.60.40.4270">
    <property type="entry name" value="Listeria-Bacteroides repeat domain"/>
    <property type="match status" value="1"/>
</dbReference>
<dbReference type="SMART" id="SM00369">
    <property type="entry name" value="LRR_TYP"/>
    <property type="match status" value="5"/>
</dbReference>
<accession>A0ABN6SDT8</accession>
<evidence type="ECO:0000256" key="1">
    <source>
        <dbReference type="ARBA" id="ARBA00004196"/>
    </source>
</evidence>
<dbReference type="PANTHER" id="PTHR46652:SF3">
    <property type="entry name" value="LEUCINE-RICH REPEAT-CONTAINING PROTEIN 9"/>
    <property type="match status" value="1"/>
</dbReference>
<dbReference type="Gene3D" id="3.80.10.10">
    <property type="entry name" value="Ribonuclease Inhibitor"/>
    <property type="match status" value="1"/>
</dbReference>
<keyword evidence="7" id="KW-1185">Reference proteome</keyword>
<dbReference type="InterPro" id="IPR003591">
    <property type="entry name" value="Leu-rich_rpt_typical-subtyp"/>
</dbReference>
<keyword evidence="5" id="KW-0812">Transmembrane</keyword>
<dbReference type="InterPro" id="IPR050836">
    <property type="entry name" value="SDS22/Internalin_LRR"/>
</dbReference>
<dbReference type="Pfam" id="PF09479">
    <property type="entry name" value="Flg_new"/>
    <property type="match status" value="1"/>
</dbReference>
<dbReference type="PANTHER" id="PTHR46652">
    <property type="entry name" value="LEUCINE-RICH REPEAT AND IQ DOMAIN-CONTAINING PROTEIN 1-RELATED"/>
    <property type="match status" value="1"/>
</dbReference>
<evidence type="ECO:0000313" key="7">
    <source>
        <dbReference type="Proteomes" id="UP001321766"/>
    </source>
</evidence>
<evidence type="ECO:0000256" key="5">
    <source>
        <dbReference type="SAM" id="Phobius"/>
    </source>
</evidence>
<evidence type="ECO:0000256" key="4">
    <source>
        <dbReference type="SAM" id="MobiDB-lite"/>
    </source>
</evidence>
<feature type="compositionally biased region" description="Low complexity" evidence="4">
    <location>
        <begin position="25"/>
        <end position="42"/>
    </location>
</feature>
<protein>
    <submittedName>
        <fullName evidence="6">Uncharacterized protein</fullName>
    </submittedName>
</protein>
<dbReference type="InterPro" id="IPR001611">
    <property type="entry name" value="Leu-rich_rpt"/>
</dbReference>